<dbReference type="STRING" id="1209931.A0A135V3R8"/>
<keyword evidence="6 9" id="KW-1133">Transmembrane helix</keyword>
<gene>
    <name evidence="10" type="ORF">CSAL01_02969</name>
</gene>
<dbReference type="Pfam" id="PF06699">
    <property type="entry name" value="PIG-F"/>
    <property type="match status" value="1"/>
</dbReference>
<feature type="compositionally biased region" description="Low complexity" evidence="8">
    <location>
        <begin position="110"/>
        <end position="121"/>
    </location>
</feature>
<dbReference type="GO" id="GO:0005789">
    <property type="term" value="C:endoplasmic reticulum membrane"/>
    <property type="evidence" value="ECO:0007669"/>
    <property type="project" value="UniProtKB-SubCell"/>
</dbReference>
<evidence type="ECO:0000256" key="6">
    <source>
        <dbReference type="ARBA" id="ARBA00022989"/>
    </source>
</evidence>
<dbReference type="Proteomes" id="UP000070121">
    <property type="component" value="Unassembled WGS sequence"/>
</dbReference>
<evidence type="ECO:0000256" key="4">
    <source>
        <dbReference type="ARBA" id="ARBA00022692"/>
    </source>
</evidence>
<name>A0A135V3R8_9PEZI</name>
<evidence type="ECO:0000256" key="9">
    <source>
        <dbReference type="SAM" id="Phobius"/>
    </source>
</evidence>
<keyword evidence="11" id="KW-1185">Reference proteome</keyword>
<evidence type="ECO:0000256" key="7">
    <source>
        <dbReference type="ARBA" id="ARBA00023136"/>
    </source>
</evidence>
<feature type="compositionally biased region" description="Polar residues" evidence="8">
    <location>
        <begin position="90"/>
        <end position="99"/>
    </location>
</feature>
<dbReference type="GO" id="GO:0006506">
    <property type="term" value="P:GPI anchor biosynthetic process"/>
    <property type="evidence" value="ECO:0007669"/>
    <property type="project" value="UniProtKB-UniPathway"/>
</dbReference>
<proteinExistence type="predicted"/>
<comment type="subcellular location">
    <subcellularLocation>
        <location evidence="1">Endoplasmic reticulum membrane</location>
        <topology evidence="1">Multi-pass membrane protein</topology>
    </subcellularLocation>
</comment>
<keyword evidence="3" id="KW-0337">GPI-anchor biosynthesis</keyword>
<dbReference type="UniPathway" id="UPA00196"/>
<keyword evidence="7 9" id="KW-0472">Membrane</keyword>
<evidence type="ECO:0000256" key="5">
    <source>
        <dbReference type="ARBA" id="ARBA00022824"/>
    </source>
</evidence>
<feature type="region of interest" description="Disordered" evidence="8">
    <location>
        <begin position="1"/>
        <end position="28"/>
    </location>
</feature>
<dbReference type="EMBL" id="JFFI01000498">
    <property type="protein sequence ID" value="KXH67326.1"/>
    <property type="molecule type" value="Genomic_DNA"/>
</dbReference>
<comment type="caution">
    <text evidence="10">The sequence shown here is derived from an EMBL/GenBank/DDBJ whole genome shotgun (WGS) entry which is preliminary data.</text>
</comment>
<evidence type="ECO:0000256" key="1">
    <source>
        <dbReference type="ARBA" id="ARBA00004477"/>
    </source>
</evidence>
<keyword evidence="4 9" id="KW-0812">Transmembrane</keyword>
<feature type="compositionally biased region" description="Polar residues" evidence="8">
    <location>
        <begin position="8"/>
        <end position="28"/>
    </location>
</feature>
<evidence type="ECO:0000256" key="8">
    <source>
        <dbReference type="SAM" id="MobiDB-lite"/>
    </source>
</evidence>
<feature type="transmembrane region" description="Helical" evidence="9">
    <location>
        <begin position="294"/>
        <end position="314"/>
    </location>
</feature>
<evidence type="ECO:0000256" key="3">
    <source>
        <dbReference type="ARBA" id="ARBA00022502"/>
    </source>
</evidence>
<organism evidence="10 11">
    <name type="scientific">Colletotrichum salicis</name>
    <dbReference type="NCBI Taxonomy" id="1209931"/>
    <lineage>
        <taxon>Eukaryota</taxon>
        <taxon>Fungi</taxon>
        <taxon>Dikarya</taxon>
        <taxon>Ascomycota</taxon>
        <taxon>Pezizomycotina</taxon>
        <taxon>Sordariomycetes</taxon>
        <taxon>Hypocreomycetidae</taxon>
        <taxon>Glomerellales</taxon>
        <taxon>Glomerellaceae</taxon>
        <taxon>Colletotrichum</taxon>
        <taxon>Colletotrichum acutatum species complex</taxon>
    </lineage>
</organism>
<dbReference type="OrthoDB" id="17366at2759"/>
<evidence type="ECO:0000256" key="2">
    <source>
        <dbReference type="ARBA" id="ARBA00004687"/>
    </source>
</evidence>
<evidence type="ECO:0000313" key="11">
    <source>
        <dbReference type="Proteomes" id="UP000070121"/>
    </source>
</evidence>
<sequence length="359" mass="38542">MIQRRTCSDTYLTRGSHNGSPKQGKRNSVSVLAYRHVTRSDPNARYPRLDAAASEFFQSRGLPGTRSRTQTAPYLSFRPKDRRLGLRTRPNASHHSPTHTMPLVDPVTMSAPSSSKAASDAGKPKDIGLHPVHGLASPAAQVVRHLQPVLISGLFLAQFSSLVADPVRTLQNSLPIVVAIQVVYAFVSLPAAGSQSVKPSRKPRPGEKKKVVESTGPNIFIALFLSLLLAVIATPAIHIVLVLFGAPFQTHVPHTLFCSANFAVLSFFPLFYVHGVDGSTWAALASAAAPMDELYGGLVGGVLGAWLGAVPIPLDWDREWQKWPVTIVCGLYGGYILGKTIGGTLAFGRKMGPSANDDE</sequence>
<comment type="pathway">
    <text evidence="2">Glycolipid biosynthesis; glycosylphosphatidylinositol-anchor biosynthesis.</text>
</comment>
<feature type="region of interest" description="Disordered" evidence="8">
    <location>
        <begin position="86"/>
        <end position="126"/>
    </location>
</feature>
<evidence type="ECO:0000313" key="10">
    <source>
        <dbReference type="EMBL" id="KXH67326.1"/>
    </source>
</evidence>
<feature type="transmembrane region" description="Helical" evidence="9">
    <location>
        <begin position="256"/>
        <end position="274"/>
    </location>
</feature>
<dbReference type="InterPro" id="IPR009580">
    <property type="entry name" value="GPI_biosynthesis_protein_Pig-F"/>
</dbReference>
<protein>
    <submittedName>
        <fullName evidence="10">GPI biosynthesis protein family Pig-F</fullName>
    </submittedName>
</protein>
<dbReference type="AlphaFoldDB" id="A0A135V3R8"/>
<reference evidence="10 11" key="1">
    <citation type="submission" date="2014-02" db="EMBL/GenBank/DDBJ databases">
        <title>The genome sequence of Colletotrichum salicis CBS 607.94.</title>
        <authorList>
            <person name="Baroncelli R."/>
            <person name="Thon M.R."/>
        </authorList>
    </citation>
    <scope>NUCLEOTIDE SEQUENCE [LARGE SCALE GENOMIC DNA]</scope>
    <source>
        <strain evidence="10 11">CBS 607.94</strain>
    </source>
</reference>
<feature type="transmembrane region" description="Helical" evidence="9">
    <location>
        <begin position="219"/>
        <end position="244"/>
    </location>
</feature>
<accession>A0A135V3R8</accession>
<keyword evidence="5" id="KW-0256">Endoplasmic reticulum</keyword>